<dbReference type="GO" id="GO:0000226">
    <property type="term" value="P:microtubule cytoskeleton organization"/>
    <property type="evidence" value="ECO:0007669"/>
    <property type="project" value="TreeGrafter"/>
</dbReference>
<accession>A0A166H6Y2</accession>
<feature type="compositionally biased region" description="Polar residues" evidence="2">
    <location>
        <begin position="487"/>
        <end position="503"/>
    </location>
</feature>
<dbReference type="PROSITE" id="PS50003">
    <property type="entry name" value="PH_DOMAIN"/>
    <property type="match status" value="1"/>
</dbReference>
<feature type="compositionally biased region" description="Pro residues" evidence="2">
    <location>
        <begin position="972"/>
        <end position="985"/>
    </location>
</feature>
<dbReference type="Proteomes" id="UP000076798">
    <property type="component" value="Unassembled WGS sequence"/>
</dbReference>
<evidence type="ECO:0000256" key="2">
    <source>
        <dbReference type="SAM" id="MobiDB-lite"/>
    </source>
</evidence>
<gene>
    <name evidence="4" type="ORF">SISSUDRAFT_1058496</name>
</gene>
<dbReference type="SMART" id="SM00233">
    <property type="entry name" value="PH"/>
    <property type="match status" value="1"/>
</dbReference>
<evidence type="ECO:0000313" key="4">
    <source>
        <dbReference type="EMBL" id="KZT42404.1"/>
    </source>
</evidence>
<dbReference type="SUPFAM" id="SSF103657">
    <property type="entry name" value="BAR/IMD domain-like"/>
    <property type="match status" value="1"/>
</dbReference>
<feature type="region of interest" description="Disordered" evidence="2">
    <location>
        <begin position="466"/>
        <end position="539"/>
    </location>
</feature>
<dbReference type="InterPro" id="IPR027267">
    <property type="entry name" value="AH/BAR_dom_sf"/>
</dbReference>
<dbReference type="InterPro" id="IPR053005">
    <property type="entry name" value="Nuclear_Pos-Cytoskel_Interact"/>
</dbReference>
<feature type="compositionally biased region" description="Basic and acidic residues" evidence="2">
    <location>
        <begin position="1417"/>
        <end position="1427"/>
    </location>
</feature>
<feature type="compositionally biased region" description="Pro residues" evidence="2">
    <location>
        <begin position="1010"/>
        <end position="1020"/>
    </location>
</feature>
<dbReference type="Gene3D" id="1.10.287.1490">
    <property type="match status" value="1"/>
</dbReference>
<feature type="coiled-coil region" evidence="1">
    <location>
        <begin position="174"/>
        <end position="321"/>
    </location>
</feature>
<feature type="domain" description="PH" evidence="3">
    <location>
        <begin position="1159"/>
        <end position="1270"/>
    </location>
</feature>
<feature type="compositionally biased region" description="Basic residues" evidence="2">
    <location>
        <begin position="1490"/>
        <end position="1501"/>
    </location>
</feature>
<dbReference type="PANTHER" id="PTHR28190">
    <property type="entry name" value="NUCLEAR MIGRATION PROTEIN NUM1"/>
    <property type="match status" value="1"/>
</dbReference>
<dbReference type="GO" id="GO:0005543">
    <property type="term" value="F:phospholipid binding"/>
    <property type="evidence" value="ECO:0007669"/>
    <property type="project" value="InterPro"/>
</dbReference>
<evidence type="ECO:0000256" key="1">
    <source>
        <dbReference type="SAM" id="Coils"/>
    </source>
</evidence>
<name>A0A166H6Y2_9AGAM</name>
<keyword evidence="1" id="KW-0175">Coiled coil</keyword>
<dbReference type="SUPFAM" id="SSF50729">
    <property type="entry name" value="PH domain-like"/>
    <property type="match status" value="1"/>
</dbReference>
<organism evidence="4 5">
    <name type="scientific">Sistotremastrum suecicum HHB10207 ss-3</name>
    <dbReference type="NCBI Taxonomy" id="1314776"/>
    <lineage>
        <taxon>Eukaryota</taxon>
        <taxon>Fungi</taxon>
        <taxon>Dikarya</taxon>
        <taxon>Basidiomycota</taxon>
        <taxon>Agaricomycotina</taxon>
        <taxon>Agaricomycetes</taxon>
        <taxon>Sistotremastrales</taxon>
        <taxon>Sistotremastraceae</taxon>
        <taxon>Sistotremastrum</taxon>
    </lineage>
</organism>
<protein>
    <recommendedName>
        <fullName evidence="3">PH domain-containing protein</fullName>
    </recommendedName>
</protein>
<dbReference type="STRING" id="1314776.A0A166H6Y2"/>
<dbReference type="GO" id="GO:0005938">
    <property type="term" value="C:cell cortex"/>
    <property type="evidence" value="ECO:0007669"/>
    <property type="project" value="InterPro"/>
</dbReference>
<feature type="region of interest" description="Disordered" evidence="2">
    <location>
        <begin position="112"/>
        <end position="153"/>
    </location>
</feature>
<feature type="region of interest" description="Disordered" evidence="2">
    <location>
        <begin position="1417"/>
        <end position="1501"/>
    </location>
</feature>
<feature type="compositionally biased region" description="Polar residues" evidence="2">
    <location>
        <begin position="112"/>
        <end position="144"/>
    </location>
</feature>
<dbReference type="EMBL" id="KV428013">
    <property type="protein sequence ID" value="KZT42404.1"/>
    <property type="molecule type" value="Genomic_DNA"/>
</dbReference>
<dbReference type="GO" id="GO:0005739">
    <property type="term" value="C:mitochondrion"/>
    <property type="evidence" value="ECO:0007669"/>
    <property type="project" value="TreeGrafter"/>
</dbReference>
<feature type="region of interest" description="Disordered" evidence="2">
    <location>
        <begin position="927"/>
        <end position="1150"/>
    </location>
</feature>
<feature type="compositionally biased region" description="Polar residues" evidence="2">
    <location>
        <begin position="1052"/>
        <end position="1069"/>
    </location>
</feature>
<feature type="compositionally biased region" description="Polar residues" evidence="2">
    <location>
        <begin position="1459"/>
        <end position="1470"/>
    </location>
</feature>
<dbReference type="PANTHER" id="PTHR28190:SF1">
    <property type="entry name" value="NUCLEAR MIGRATION PROTEIN NUM1"/>
    <property type="match status" value="1"/>
</dbReference>
<feature type="region of interest" description="Disordered" evidence="2">
    <location>
        <begin position="1275"/>
        <end position="1322"/>
    </location>
</feature>
<feature type="compositionally biased region" description="Low complexity" evidence="2">
    <location>
        <begin position="1101"/>
        <end position="1121"/>
    </location>
</feature>
<sequence>MATFSDGDVTSFPSTDDIRLRLQVLLDSKEKQLAMASTLGQRLLSQQMDLEERISQLAGLESSRNGQDMDDVPTEMRLKLKELVDSVQSWDKENTDLFNSVDDSIPYFQNGTANNWPASQTSNTASHETSHIQLSSGPSAAQSSRRAKNAAHRETDAQFAFEIGSGLLTEVRRLQSLLGERDKALQDMKEEKDDLEKSLDSLRNTLRSQEQNADKFKEENWNLEVTLQELRTQHTEAQSSVQRLETEQKRLTRQLAQTRETADKFKSDYEQLGITLAEHQAKHETDIAQLRKNAASLQRDKSDLQSSIEALKAEAEKKSRVLRRFESPSTVADEPRTPLNGVDMDEEGDVFGPGGASTNRAAKVDTSILFSPDSLGSDFADSSPEPSPLRRHLAPNHPSNELEVLKQSLGHAQRQISTLKSSLQREKELRVEYKRKLMDAAALTGNDLLASDFDDDDSIAEFESISAAKPGRSRRGVNKTHTRVPRSHQNSVSQKSGLRNSLLSYEVSEDETADEAELEHDDHPLYDGLSVTDQLDNARPDSSMTDIFVDSRRASLESMDPVFAELHGRPSSPVEVPRRSRAGAAYHLEMDSRPTSMMGPPSALAAELGIDQPEEMGHNVSVPVVSKVDFACQVDPMSFEPETPKPSVIDITPIIVTQDIAIQADPPPPAALIHADIQTDDIVIPPRADKLIETVPEPRPILQSTETMTDDPPVVAMAVQTDLPASTVPIQELDSTLINSPSSLIRAQSSEQIAYQSSGTDVDRSMGENTITAAVQRVFLSPDPHEETETEGEWQDARESIAATTPNASTLDFHSLSAATDREAGYSSDDQESIKVSQLPVPQTTYESISIQVDFSSPPPSKSDAVIQTDEINIRHSAPSDLYLVGPHSQHFQFISSGSSPGPDDSIRSMNSIRDSSASTIRLGKGEAQFAHDRRSIDSSFSPATVTEESRSRHSSTTLSQKPVDKSRPPMMMLPPPPRLPPPPESNRSSLPSRTMPPPSELPRRRDVPPPRPSSPPPPELIQRATTPTFGQVLAVPTLRGAAGRAHGASMPPTQQGVREVPSTSSFRSVANAASRAGQIHPSVLSPRQDIEPKSSGSHMSDAPSSAASRRSSLSSDPYPSQNQTSRKSLSSAPQHPGDISGASAGGSTDPKIIHAITQTMIGEFLYKYTRRAIGKGHGERRHRRYFWVHPYTKTLYWSSADPSASNVAESNAKSAYIQSVRSVLDPNPTPPGLYQYSVVVSTPQRDMKFTAPTKERHDIWFNALQYLLARPAAAPTSPAPAGVHDETLRPRGPFSEHPLPRDHRTSPHSVRTAASGFTGDTWSITPKAQKSHSHLSAPGSVGKRSGTPAAEYMRWVGPDAPQSPSRSFGEGFEHIPDQFGEDVDFEIHEEIMNDEGFDGLENVRTCCNGAHIIGHHPDDRTQHVPDEPQPANGKNYPRYAAREREREISEPTRPVSPSGWSFRSRAGSSHSHETGNFFGWSKGEDGRRRFGTRRSARGNV</sequence>
<feature type="region of interest" description="Disordered" evidence="2">
    <location>
        <begin position="375"/>
        <end position="396"/>
    </location>
</feature>
<feature type="compositionally biased region" description="Acidic residues" evidence="2">
    <location>
        <begin position="507"/>
        <end position="519"/>
    </location>
</feature>
<keyword evidence="5" id="KW-1185">Reference proteome</keyword>
<feature type="compositionally biased region" description="Basic residues" evidence="2">
    <location>
        <begin position="471"/>
        <end position="486"/>
    </location>
</feature>
<proteinExistence type="predicted"/>
<evidence type="ECO:0000259" key="3">
    <source>
        <dbReference type="PROSITE" id="PS50003"/>
    </source>
</evidence>
<feature type="compositionally biased region" description="Polar residues" evidence="2">
    <location>
        <begin position="1122"/>
        <end position="1134"/>
    </location>
</feature>
<dbReference type="CDD" id="cd13365">
    <property type="entry name" value="PH_PLC_plant-like"/>
    <property type="match status" value="1"/>
</dbReference>
<reference evidence="4 5" key="1">
    <citation type="journal article" date="2016" name="Mol. Biol. Evol.">
        <title>Comparative Genomics of Early-Diverging Mushroom-Forming Fungi Provides Insights into the Origins of Lignocellulose Decay Capabilities.</title>
        <authorList>
            <person name="Nagy L.G."/>
            <person name="Riley R."/>
            <person name="Tritt A."/>
            <person name="Adam C."/>
            <person name="Daum C."/>
            <person name="Floudas D."/>
            <person name="Sun H."/>
            <person name="Yadav J.S."/>
            <person name="Pangilinan J."/>
            <person name="Larsson K.H."/>
            <person name="Matsuura K."/>
            <person name="Barry K."/>
            <person name="Labutti K."/>
            <person name="Kuo R."/>
            <person name="Ohm R.A."/>
            <person name="Bhattacharya S.S."/>
            <person name="Shirouzu T."/>
            <person name="Yoshinaga Y."/>
            <person name="Martin F.M."/>
            <person name="Grigoriev I.V."/>
            <person name="Hibbett D.S."/>
        </authorList>
    </citation>
    <scope>NUCLEOTIDE SEQUENCE [LARGE SCALE GENOMIC DNA]</scope>
    <source>
        <strain evidence="4 5">HHB10207 ss-3</strain>
    </source>
</reference>
<dbReference type="GO" id="GO:0032065">
    <property type="term" value="P:maintenance of protein location in cell cortex"/>
    <property type="evidence" value="ECO:0007669"/>
    <property type="project" value="InterPro"/>
</dbReference>
<dbReference type="Pfam" id="PF12814">
    <property type="entry name" value="Mcp5_PH"/>
    <property type="match status" value="1"/>
</dbReference>
<dbReference type="InterPro" id="IPR001849">
    <property type="entry name" value="PH_domain"/>
</dbReference>
<dbReference type="InterPro" id="IPR024774">
    <property type="entry name" value="PH_dom-Mcp5-type"/>
</dbReference>
<dbReference type="GO" id="GO:0015631">
    <property type="term" value="F:tubulin binding"/>
    <property type="evidence" value="ECO:0007669"/>
    <property type="project" value="TreeGrafter"/>
</dbReference>
<feature type="compositionally biased region" description="Basic and acidic residues" evidence="2">
    <location>
        <begin position="1441"/>
        <end position="1451"/>
    </location>
</feature>
<evidence type="ECO:0000313" key="5">
    <source>
        <dbReference type="Proteomes" id="UP000076798"/>
    </source>
</evidence>
<dbReference type="OrthoDB" id="2149224at2759"/>